<dbReference type="RefSeq" id="WP_013556807.1">
    <property type="nucleotide sequence ID" value="NC_014958.1"/>
</dbReference>
<dbReference type="HOGENOM" id="CLU_094144_0_0_0"/>
<dbReference type="AlphaFoldDB" id="E8U8B3"/>
<dbReference type="PROSITE" id="PS51257">
    <property type="entry name" value="PROKAR_LIPOPROTEIN"/>
    <property type="match status" value="1"/>
</dbReference>
<dbReference type="OrthoDB" id="68575at2"/>
<reference evidence="2 3" key="1">
    <citation type="journal article" date="2011" name="Stand. Genomic Sci.">
        <title>Complete genome sequence of Deinococcus maricopensis type strain (LB-34).</title>
        <authorList>
            <person name="Pukall R."/>
            <person name="Zeytun A."/>
            <person name="Lucas S."/>
            <person name="Lapidus A."/>
            <person name="Hammon N."/>
            <person name="Deshpande S."/>
            <person name="Nolan M."/>
            <person name="Cheng J.F."/>
            <person name="Pitluck S."/>
            <person name="Liolios K."/>
            <person name="Pagani I."/>
            <person name="Mikhailova N."/>
            <person name="Ivanova N."/>
            <person name="Mavromatis K."/>
            <person name="Pati A."/>
            <person name="Tapia R."/>
            <person name="Han C."/>
            <person name="Goodwin L."/>
            <person name="Chen A."/>
            <person name="Palaniappan K."/>
            <person name="Land M."/>
            <person name="Hauser L."/>
            <person name="Chang Y.J."/>
            <person name="Jeffries C.D."/>
            <person name="Brambilla E.M."/>
            <person name="Rohde M."/>
            <person name="Goker M."/>
            <person name="Detter J.C."/>
            <person name="Woyke T."/>
            <person name="Bristow J."/>
            <person name="Eisen J.A."/>
            <person name="Markowitz V."/>
            <person name="Hugenholtz P."/>
            <person name="Kyrpides N.C."/>
            <person name="Klenk H.P."/>
        </authorList>
    </citation>
    <scope>NUCLEOTIDE SEQUENCE [LARGE SCALE GENOMIC DNA]</scope>
    <source>
        <strain evidence="3">DSM 21211 / LMG 22137 / NRRL B-23946 / LB-34</strain>
    </source>
</reference>
<dbReference type="Proteomes" id="UP000008635">
    <property type="component" value="Chromosome"/>
</dbReference>
<organism evidence="2 3">
    <name type="scientific">Deinococcus maricopensis (strain DSM 21211 / LMG 22137 / NRRL B-23946 / LB-34)</name>
    <dbReference type="NCBI Taxonomy" id="709986"/>
    <lineage>
        <taxon>Bacteria</taxon>
        <taxon>Thermotogati</taxon>
        <taxon>Deinococcota</taxon>
        <taxon>Deinococci</taxon>
        <taxon>Deinococcales</taxon>
        <taxon>Deinococcaceae</taxon>
        <taxon>Deinococcus</taxon>
    </lineage>
</organism>
<reference evidence="3" key="2">
    <citation type="submission" date="2011-01" db="EMBL/GenBank/DDBJ databases">
        <title>The complete genome of Deinococcus maricopensis DSM 21211.</title>
        <authorList>
            <consortium name="US DOE Joint Genome Institute (JGI-PGF)"/>
            <person name="Lucas S."/>
            <person name="Copeland A."/>
            <person name="Lapidus A."/>
            <person name="Goodwin L."/>
            <person name="Pitluck S."/>
            <person name="Kyrpides N."/>
            <person name="Mavromatis K."/>
            <person name="Pagani I."/>
            <person name="Ivanova N."/>
            <person name="Ovchinnikova G."/>
            <person name="Zeytun A."/>
            <person name="Detter J.C."/>
            <person name="Han C."/>
            <person name="Land M."/>
            <person name="Hauser L."/>
            <person name="Markowitz V."/>
            <person name="Cheng J.-F."/>
            <person name="Hugenholtz P."/>
            <person name="Woyke T."/>
            <person name="Wu D."/>
            <person name="Pukall R."/>
            <person name="Gehrich-Schroeter G."/>
            <person name="Brambilla E."/>
            <person name="Klenk H.-P."/>
            <person name="Eisen J.A."/>
        </authorList>
    </citation>
    <scope>NUCLEOTIDE SEQUENCE [LARGE SCALE GENOMIC DNA]</scope>
    <source>
        <strain evidence="3">DSM 21211 / LMG 22137 / NRRL B-23946 / LB-34</strain>
    </source>
</reference>
<dbReference type="KEGG" id="dmr:Deima_1653"/>
<keyword evidence="3" id="KW-1185">Reference proteome</keyword>
<dbReference type="EMBL" id="CP002454">
    <property type="protein sequence ID" value="ADV67302.1"/>
    <property type="molecule type" value="Genomic_DNA"/>
</dbReference>
<protein>
    <recommendedName>
        <fullName evidence="4">Lipoprotein</fullName>
    </recommendedName>
</protein>
<feature type="signal peptide" evidence="1">
    <location>
        <begin position="1"/>
        <end position="18"/>
    </location>
</feature>
<proteinExistence type="predicted"/>
<accession>E8U8B3</accession>
<feature type="chain" id="PRO_5003232450" description="Lipoprotein" evidence="1">
    <location>
        <begin position="19"/>
        <end position="243"/>
    </location>
</feature>
<evidence type="ECO:0008006" key="4">
    <source>
        <dbReference type="Google" id="ProtNLM"/>
    </source>
</evidence>
<sequence precursor="true">MKRLLLAGLALLSACAPAATGAGGASSSAIRAAFDTAGVAWVQGGRAYVAFAPAFAPLNVRVPTPAADAGWWRGTPYAALPDAALLISLAGEPRVRPAGRVVRLSNTRAYREDGSAVTYDGSVTTGVVGGPDRVVTSGDGLDYALLGGRLVRVSDGVRLDSVPKPQLVITTREATTANVPTVVTPDGTYRLTGDALERADATGVVRARVPHGPGVVGVSGPYIVTVSEDGRVRAFTADLSPVR</sequence>
<dbReference type="STRING" id="709986.Deima_1653"/>
<evidence type="ECO:0000313" key="3">
    <source>
        <dbReference type="Proteomes" id="UP000008635"/>
    </source>
</evidence>
<name>E8U8B3_DEIML</name>
<gene>
    <name evidence="2" type="ordered locus">Deima_1653</name>
</gene>
<evidence type="ECO:0000256" key="1">
    <source>
        <dbReference type="SAM" id="SignalP"/>
    </source>
</evidence>
<evidence type="ECO:0000313" key="2">
    <source>
        <dbReference type="EMBL" id="ADV67302.1"/>
    </source>
</evidence>
<keyword evidence="1" id="KW-0732">Signal</keyword>